<dbReference type="RefSeq" id="WP_200803898.1">
    <property type="nucleotide sequence ID" value="NZ_FUXZ01000002.1"/>
</dbReference>
<evidence type="ECO:0000313" key="2">
    <source>
        <dbReference type="Proteomes" id="UP000190814"/>
    </source>
</evidence>
<proteinExistence type="predicted"/>
<gene>
    <name evidence="1" type="ORF">SAMN02745111_00039</name>
</gene>
<sequence length="52" mass="6035">MINFEEELSKFHPSVEIEDAEDAIYNTKVSDITDIMLEMLEEAKNTNTKKTK</sequence>
<accession>A0A1T4V3W6</accession>
<reference evidence="1 2" key="1">
    <citation type="submission" date="2017-02" db="EMBL/GenBank/DDBJ databases">
        <authorList>
            <person name="Peterson S.W."/>
        </authorList>
    </citation>
    <scope>NUCLEOTIDE SEQUENCE [LARGE SCALE GENOMIC DNA]</scope>
    <source>
        <strain evidence="1 2">ATCC 35992</strain>
    </source>
</reference>
<name>A0A1T4V3W6_9FIRM</name>
<dbReference type="Proteomes" id="UP000190814">
    <property type="component" value="Unassembled WGS sequence"/>
</dbReference>
<dbReference type="AlphaFoldDB" id="A0A1T4V3W6"/>
<protein>
    <submittedName>
        <fullName evidence="1">Uncharacterized protein</fullName>
    </submittedName>
</protein>
<keyword evidence="2" id="KW-1185">Reference proteome</keyword>
<evidence type="ECO:0000313" key="1">
    <source>
        <dbReference type="EMBL" id="SKA59635.1"/>
    </source>
</evidence>
<dbReference type="EMBL" id="FUXZ01000002">
    <property type="protein sequence ID" value="SKA59635.1"/>
    <property type="molecule type" value="Genomic_DNA"/>
</dbReference>
<organism evidence="1 2">
    <name type="scientific">Eubacterium uniforme</name>
    <dbReference type="NCBI Taxonomy" id="39495"/>
    <lineage>
        <taxon>Bacteria</taxon>
        <taxon>Bacillati</taxon>
        <taxon>Bacillota</taxon>
        <taxon>Clostridia</taxon>
        <taxon>Eubacteriales</taxon>
        <taxon>Eubacteriaceae</taxon>
        <taxon>Eubacterium</taxon>
    </lineage>
</organism>
<dbReference type="STRING" id="39495.SAMN02745111_00039"/>